<evidence type="ECO:0000313" key="2">
    <source>
        <dbReference type="EMBL" id="KAK1726881.1"/>
    </source>
</evidence>
<dbReference type="EMBL" id="JAHMHS010000029">
    <property type="protein sequence ID" value="KAK1726881.1"/>
    <property type="molecule type" value="Genomic_DNA"/>
</dbReference>
<sequence>MEHSMPVDQGTRNLVSEETQNTSHQCQEVEKCHHPPFPKPSPQILLLTTSRDLPPYLPLFVGMYAATPLLNLTCRNFYRCKLRPQQEVAQREFVQLVLNALAVSKAWYDLDPEELEAFEKSRYSRTEVESLALQLEGSLHEMMVRLDDFFFFGALTRYPHNPTDTNVPRYSHVELLTGFGDLKGKGEGNSLADSTPVFEVGRWFAKIRLFPKTTVNKNLISKVERISFEEIVASLIHEMQIDPDAEFVDDEDDGDYDDDEEYENDGDDDMSDL</sequence>
<feature type="compositionally biased region" description="Polar residues" evidence="1">
    <location>
        <begin position="10"/>
        <end position="25"/>
    </location>
</feature>
<evidence type="ECO:0000313" key="3">
    <source>
        <dbReference type="Proteomes" id="UP001244207"/>
    </source>
</evidence>
<evidence type="ECO:0000256" key="1">
    <source>
        <dbReference type="SAM" id="MobiDB-lite"/>
    </source>
</evidence>
<comment type="caution">
    <text evidence="2">The sequence shown here is derived from an EMBL/GenBank/DDBJ whole genome shotgun (WGS) entry which is preliminary data.</text>
</comment>
<feature type="region of interest" description="Disordered" evidence="1">
    <location>
        <begin position="243"/>
        <end position="273"/>
    </location>
</feature>
<feature type="region of interest" description="Disordered" evidence="1">
    <location>
        <begin position="1"/>
        <end position="25"/>
    </location>
</feature>
<dbReference type="GeneID" id="85399298"/>
<proteinExistence type="predicted"/>
<organism evidence="2 3">
    <name type="scientific">Glomerella acutata</name>
    <name type="common">Colletotrichum acutatum</name>
    <dbReference type="NCBI Taxonomy" id="27357"/>
    <lineage>
        <taxon>Eukaryota</taxon>
        <taxon>Fungi</taxon>
        <taxon>Dikarya</taxon>
        <taxon>Ascomycota</taxon>
        <taxon>Pezizomycotina</taxon>
        <taxon>Sordariomycetes</taxon>
        <taxon>Hypocreomycetidae</taxon>
        <taxon>Glomerellales</taxon>
        <taxon>Glomerellaceae</taxon>
        <taxon>Colletotrichum</taxon>
        <taxon>Colletotrichum acutatum species complex</taxon>
    </lineage>
</organism>
<dbReference type="AlphaFoldDB" id="A0AAD8UT69"/>
<dbReference type="RefSeq" id="XP_060366936.1">
    <property type="nucleotide sequence ID" value="XM_060515400.1"/>
</dbReference>
<protein>
    <submittedName>
        <fullName evidence="2">Uncharacterized protein</fullName>
    </submittedName>
</protein>
<accession>A0AAD8UT69</accession>
<keyword evidence="3" id="KW-1185">Reference proteome</keyword>
<gene>
    <name evidence="2" type="ORF">BDZ83DRAFT_773087</name>
</gene>
<dbReference type="Proteomes" id="UP001244207">
    <property type="component" value="Unassembled WGS sequence"/>
</dbReference>
<reference evidence="2" key="1">
    <citation type="submission" date="2021-12" db="EMBL/GenBank/DDBJ databases">
        <title>Comparative genomics, transcriptomics and evolutionary studies reveal genomic signatures of adaptation to plant cell wall in hemibiotrophic fungi.</title>
        <authorList>
            <consortium name="DOE Joint Genome Institute"/>
            <person name="Baroncelli R."/>
            <person name="Diaz J.F."/>
            <person name="Benocci T."/>
            <person name="Peng M."/>
            <person name="Battaglia E."/>
            <person name="Haridas S."/>
            <person name="Andreopoulos W."/>
            <person name="Labutti K."/>
            <person name="Pangilinan J."/>
            <person name="Floch G.L."/>
            <person name="Makela M.R."/>
            <person name="Henrissat B."/>
            <person name="Grigoriev I.V."/>
            <person name="Crouch J.A."/>
            <person name="De Vries R.P."/>
            <person name="Sukno S.A."/>
            <person name="Thon M.R."/>
        </authorList>
    </citation>
    <scope>NUCLEOTIDE SEQUENCE</scope>
    <source>
        <strain evidence="2">CBS 112980</strain>
    </source>
</reference>
<name>A0AAD8UT69_GLOAC</name>